<dbReference type="OrthoDB" id="1063472at2759"/>
<proteinExistence type="predicted"/>
<dbReference type="AlphaFoldDB" id="A0A484KHR0"/>
<organism evidence="3 4">
    <name type="scientific">Cuscuta campestris</name>
    <dbReference type="NCBI Taxonomy" id="132261"/>
    <lineage>
        <taxon>Eukaryota</taxon>
        <taxon>Viridiplantae</taxon>
        <taxon>Streptophyta</taxon>
        <taxon>Embryophyta</taxon>
        <taxon>Tracheophyta</taxon>
        <taxon>Spermatophyta</taxon>
        <taxon>Magnoliopsida</taxon>
        <taxon>eudicotyledons</taxon>
        <taxon>Gunneridae</taxon>
        <taxon>Pentapetalae</taxon>
        <taxon>asterids</taxon>
        <taxon>lamiids</taxon>
        <taxon>Solanales</taxon>
        <taxon>Convolvulaceae</taxon>
        <taxon>Cuscuteae</taxon>
        <taxon>Cuscuta</taxon>
        <taxon>Cuscuta subgen. Grammica</taxon>
        <taxon>Cuscuta sect. Cleistogrammica</taxon>
    </lineage>
</organism>
<protein>
    <submittedName>
        <fullName evidence="3">Uncharacterized protein</fullName>
    </submittedName>
</protein>
<feature type="transmembrane region" description="Helical" evidence="2">
    <location>
        <begin position="210"/>
        <end position="229"/>
    </location>
</feature>
<keyword evidence="2" id="KW-1133">Transmembrane helix</keyword>
<dbReference type="EMBL" id="OOIL02000294">
    <property type="protein sequence ID" value="VFQ63454.1"/>
    <property type="molecule type" value="Genomic_DNA"/>
</dbReference>
<reference evidence="3 4" key="1">
    <citation type="submission" date="2018-04" db="EMBL/GenBank/DDBJ databases">
        <authorList>
            <person name="Vogel A."/>
        </authorList>
    </citation>
    <scope>NUCLEOTIDE SEQUENCE [LARGE SCALE GENOMIC DNA]</scope>
</reference>
<evidence type="ECO:0000313" key="3">
    <source>
        <dbReference type="EMBL" id="VFQ63454.1"/>
    </source>
</evidence>
<evidence type="ECO:0000256" key="1">
    <source>
        <dbReference type="SAM" id="MobiDB-lite"/>
    </source>
</evidence>
<evidence type="ECO:0000256" key="2">
    <source>
        <dbReference type="SAM" id="Phobius"/>
    </source>
</evidence>
<keyword evidence="2" id="KW-0472">Membrane</keyword>
<keyword evidence="2" id="KW-0812">Transmembrane</keyword>
<sequence length="247" mass="27321">MRNPSSAAYRRSKSAPDHSKKPLKNARKNMNSEFDTLVEGVALSESPKDSADFSLISEVYESTENTRKKESTDFSLISEVVDDVQVTKSNKELQSFVFPLHPEAPTSPGIIFLHDHTTVPSFGISSNMLTTSTASTYLSQSAEEKTSMETEIAIKHLRQALFRPMNNSLGISLRQPKRLVDALVEVVVQEVCGSTRREKNCSNSLTLKKMFLLVSLSFLLVLILALLFISSLHTSSATPRFIGPLPT</sequence>
<accession>A0A484KHR0</accession>
<dbReference type="Proteomes" id="UP000595140">
    <property type="component" value="Unassembled WGS sequence"/>
</dbReference>
<gene>
    <name evidence="3" type="ORF">CCAM_LOCUS5230</name>
</gene>
<feature type="region of interest" description="Disordered" evidence="1">
    <location>
        <begin position="1"/>
        <end position="31"/>
    </location>
</feature>
<evidence type="ECO:0000313" key="4">
    <source>
        <dbReference type="Proteomes" id="UP000595140"/>
    </source>
</evidence>
<name>A0A484KHR0_9ASTE</name>
<keyword evidence="4" id="KW-1185">Reference proteome</keyword>